<evidence type="ECO:0000256" key="7">
    <source>
        <dbReference type="ARBA" id="ARBA00045681"/>
    </source>
</evidence>
<keyword evidence="2" id="KW-0479">Metal-binding</keyword>
<protein>
    <recommendedName>
        <fullName evidence="11">37S ribosomal protein Rsm22</fullName>
    </recommendedName>
</protein>
<organism evidence="9 10">
    <name type="scientific">Lepidopterella palustris CBS 459.81</name>
    <dbReference type="NCBI Taxonomy" id="1314670"/>
    <lineage>
        <taxon>Eukaryota</taxon>
        <taxon>Fungi</taxon>
        <taxon>Dikarya</taxon>
        <taxon>Ascomycota</taxon>
        <taxon>Pezizomycotina</taxon>
        <taxon>Dothideomycetes</taxon>
        <taxon>Pleosporomycetidae</taxon>
        <taxon>Mytilinidiales</taxon>
        <taxon>Argynnaceae</taxon>
        <taxon>Lepidopterella</taxon>
    </lineage>
</organism>
<accession>A0A8E2E6K9</accession>
<dbReference type="PANTHER" id="PTHR13184">
    <property type="entry name" value="37S RIBOSOMAL PROTEIN S22"/>
    <property type="match status" value="1"/>
</dbReference>
<name>A0A8E2E6K9_9PEZI</name>
<keyword evidence="10" id="KW-1185">Reference proteome</keyword>
<dbReference type="GO" id="GO:0003735">
    <property type="term" value="F:structural constituent of ribosome"/>
    <property type="evidence" value="ECO:0007669"/>
    <property type="project" value="TreeGrafter"/>
</dbReference>
<proteinExistence type="predicted"/>
<dbReference type="InterPro" id="IPR015324">
    <property type="entry name" value="Ribosomal_Rsm22-like"/>
</dbReference>
<evidence type="ECO:0008006" key="11">
    <source>
        <dbReference type="Google" id="ProtNLM"/>
    </source>
</evidence>
<feature type="region of interest" description="Disordered" evidence="8">
    <location>
        <begin position="291"/>
        <end position="322"/>
    </location>
</feature>
<dbReference type="PANTHER" id="PTHR13184:SF5">
    <property type="entry name" value="METHYLTRANSFERASE-LIKE PROTEIN 17, MITOCHONDRIAL"/>
    <property type="match status" value="1"/>
</dbReference>
<feature type="region of interest" description="Disordered" evidence="8">
    <location>
        <begin position="776"/>
        <end position="805"/>
    </location>
</feature>
<dbReference type="Proteomes" id="UP000250266">
    <property type="component" value="Unassembled WGS sequence"/>
</dbReference>
<feature type="compositionally biased region" description="Basic and acidic residues" evidence="8">
    <location>
        <begin position="776"/>
        <end position="788"/>
    </location>
</feature>
<evidence type="ECO:0000256" key="5">
    <source>
        <dbReference type="ARBA" id="ARBA00023014"/>
    </source>
</evidence>
<evidence type="ECO:0000256" key="4">
    <source>
        <dbReference type="ARBA" id="ARBA00023004"/>
    </source>
</evidence>
<dbReference type="GO" id="GO:0008168">
    <property type="term" value="F:methyltransferase activity"/>
    <property type="evidence" value="ECO:0007669"/>
    <property type="project" value="InterPro"/>
</dbReference>
<evidence type="ECO:0000313" key="9">
    <source>
        <dbReference type="EMBL" id="OCK78322.1"/>
    </source>
</evidence>
<comment type="function">
    <text evidence="7">Mitochondrial ribosome (mitoribosome) assembly factor. Binds at the interface of the head and body domains of the mitochondrial small ribosomal subunit (mt-SSU), occluding the mRNA channel and preventing compaction of the head domain towards the body. Probable inactive methyltransferase: retains the characteristic folding and ability to bind S-adenosyl-L-methionine, but it probably lost its methyltransferase activity.</text>
</comment>
<dbReference type="EMBL" id="KV745067">
    <property type="protein sequence ID" value="OCK78322.1"/>
    <property type="molecule type" value="Genomic_DNA"/>
</dbReference>
<evidence type="ECO:0000256" key="8">
    <source>
        <dbReference type="SAM" id="MobiDB-lite"/>
    </source>
</evidence>
<reference evidence="9 10" key="1">
    <citation type="journal article" date="2016" name="Nat. Commun.">
        <title>Ectomycorrhizal ecology is imprinted in the genome of the dominant symbiotic fungus Cenococcum geophilum.</title>
        <authorList>
            <consortium name="DOE Joint Genome Institute"/>
            <person name="Peter M."/>
            <person name="Kohler A."/>
            <person name="Ohm R.A."/>
            <person name="Kuo A."/>
            <person name="Krutzmann J."/>
            <person name="Morin E."/>
            <person name="Arend M."/>
            <person name="Barry K.W."/>
            <person name="Binder M."/>
            <person name="Choi C."/>
            <person name="Clum A."/>
            <person name="Copeland A."/>
            <person name="Grisel N."/>
            <person name="Haridas S."/>
            <person name="Kipfer T."/>
            <person name="LaButti K."/>
            <person name="Lindquist E."/>
            <person name="Lipzen A."/>
            <person name="Maire R."/>
            <person name="Meier B."/>
            <person name="Mihaltcheva S."/>
            <person name="Molinier V."/>
            <person name="Murat C."/>
            <person name="Poggeler S."/>
            <person name="Quandt C.A."/>
            <person name="Sperisen C."/>
            <person name="Tritt A."/>
            <person name="Tisserant E."/>
            <person name="Crous P.W."/>
            <person name="Henrissat B."/>
            <person name="Nehls U."/>
            <person name="Egli S."/>
            <person name="Spatafora J.W."/>
            <person name="Grigoriev I.V."/>
            <person name="Martin F.M."/>
        </authorList>
    </citation>
    <scope>NUCLEOTIDE SEQUENCE [LARGE SCALE GENOMIC DNA]</scope>
    <source>
        <strain evidence="9 10">CBS 459.81</strain>
    </source>
</reference>
<evidence type="ECO:0000256" key="3">
    <source>
        <dbReference type="ARBA" id="ARBA00022946"/>
    </source>
</evidence>
<evidence type="ECO:0000256" key="6">
    <source>
        <dbReference type="ARBA" id="ARBA00023128"/>
    </source>
</evidence>
<keyword evidence="5" id="KW-0411">Iron-sulfur</keyword>
<evidence type="ECO:0000256" key="1">
    <source>
        <dbReference type="ARBA" id="ARBA00004173"/>
    </source>
</evidence>
<keyword evidence="4" id="KW-0408">Iron</keyword>
<evidence type="ECO:0000313" key="10">
    <source>
        <dbReference type="Proteomes" id="UP000250266"/>
    </source>
</evidence>
<keyword evidence="3" id="KW-0809">Transit peptide</keyword>
<dbReference type="GO" id="GO:0006412">
    <property type="term" value="P:translation"/>
    <property type="evidence" value="ECO:0007669"/>
    <property type="project" value="InterPro"/>
</dbReference>
<dbReference type="OrthoDB" id="421327at2759"/>
<dbReference type="GO" id="GO:0051536">
    <property type="term" value="F:iron-sulfur cluster binding"/>
    <property type="evidence" value="ECO:0007669"/>
    <property type="project" value="UniProtKB-KW"/>
</dbReference>
<dbReference type="Pfam" id="PF09243">
    <property type="entry name" value="Rsm22"/>
    <property type="match status" value="2"/>
</dbReference>
<feature type="compositionally biased region" description="Basic residues" evidence="8">
    <location>
        <begin position="789"/>
        <end position="799"/>
    </location>
</feature>
<keyword evidence="6" id="KW-0496">Mitochondrion</keyword>
<sequence length="805" mass="90403">MLTARAFPSVCLSCRLKIPTSAGRIGIEFAARGLLAPTARQYPRLQSFKPHYSMCRTRQFSSAARLSVEVPENTTHGLESTDANQTSCQRTVPEIEESVRRARQAFGDTLPKNYLSQEEYMVYERLYGTPLLTARLEDLKGQEVEQELKVVEREEQDRKLVLFRSRQGEELEELGIYGEYESELDIAKEGVEGKFEELTRQSEADMEEAAEADIQDYHQGIYEKSRPEDYGDVEDSEESEDFMRTHPLTLAGRFETSPSTIYLPKETFVDPVSSLLARTSSKHLSETAHRVFGGTGLPHSTTTARASEGKEQKAIPLDPSQSEMGNIEGDAYMAAVMPGTYATVMSTIVEARRRLGTSWIEGLLRKEGGPLILDAGSGGAGVLAWHEVLHAEWQRMHEASGAGLFRPTPLGRATVLTGSDALRHRASRLLENTTFLPRLPDTLPTGDQVNEQQPRKVYDIIIAPHTLWPLRQEFQRREQVQQLWSRLNPSGGVLILLEKGLPRGFEIIAAARAHLLDKYISSPGSAKLATELDKQPSDSMEDTRFTKKETGMIVAPCTNHLSCPMYETPGVSKGRKDFCYFSQRYIRPPYLQRLLEAKDRNHEDVQFSYIVVQRGRDQRNPEHDILGKGVVQGEEAANAAFEGHEFIHEIAESDAVQEAGPPPLKTDVNPLALPRLILPALKRRGHIILDVCTPAGKLERWTVPRSFSKQAFRDARKARWGDLWALGAKTRIPKNVRLGRPRDEVGKKAGNGKKRKEVVEIGVGADGQAIEEEIRVRSDGRYSKDRKDRKTGRKGRKERPKIFDD</sequence>
<dbReference type="InterPro" id="IPR052571">
    <property type="entry name" value="Mt_RNA_Methyltransferase"/>
</dbReference>
<evidence type="ECO:0000256" key="2">
    <source>
        <dbReference type="ARBA" id="ARBA00022723"/>
    </source>
</evidence>
<comment type="subcellular location">
    <subcellularLocation>
        <location evidence="1">Mitochondrion</location>
    </subcellularLocation>
</comment>
<dbReference type="GO" id="GO:0005763">
    <property type="term" value="C:mitochondrial small ribosomal subunit"/>
    <property type="evidence" value="ECO:0007669"/>
    <property type="project" value="TreeGrafter"/>
</dbReference>
<dbReference type="GO" id="GO:0046872">
    <property type="term" value="F:metal ion binding"/>
    <property type="evidence" value="ECO:0007669"/>
    <property type="project" value="UniProtKB-KW"/>
</dbReference>
<dbReference type="AlphaFoldDB" id="A0A8E2E6K9"/>
<gene>
    <name evidence="9" type="ORF">K432DRAFT_332241</name>
</gene>